<dbReference type="Gene3D" id="1.10.510.10">
    <property type="entry name" value="Transferase(Phosphotransferase) domain 1"/>
    <property type="match status" value="1"/>
</dbReference>
<dbReference type="Pfam" id="PF00069">
    <property type="entry name" value="Pkinase"/>
    <property type="match status" value="1"/>
</dbReference>
<dbReference type="InterPro" id="IPR000719">
    <property type="entry name" value="Prot_kinase_dom"/>
</dbReference>
<accession>A0ABQ8FFA4</accession>
<evidence type="ECO:0000256" key="3">
    <source>
        <dbReference type="ARBA" id="ARBA00022527"/>
    </source>
</evidence>
<evidence type="ECO:0000256" key="5">
    <source>
        <dbReference type="ARBA" id="ARBA00022741"/>
    </source>
</evidence>
<keyword evidence="3" id="KW-0723">Serine/threonine-protein kinase</keyword>
<evidence type="ECO:0000256" key="10">
    <source>
        <dbReference type="SAM" id="SignalP"/>
    </source>
</evidence>
<keyword evidence="4" id="KW-0808">Transferase</keyword>
<evidence type="ECO:0000256" key="4">
    <source>
        <dbReference type="ARBA" id="ARBA00022679"/>
    </source>
</evidence>
<feature type="signal peptide" evidence="10">
    <location>
        <begin position="1"/>
        <end position="19"/>
    </location>
</feature>
<name>A0ABQ8FFA4_9FUNG</name>
<dbReference type="PROSITE" id="PS50011">
    <property type="entry name" value="PROTEIN_KINASE_DOM"/>
    <property type="match status" value="1"/>
</dbReference>
<evidence type="ECO:0000256" key="1">
    <source>
        <dbReference type="ARBA" id="ARBA00004340"/>
    </source>
</evidence>
<dbReference type="SMART" id="SM00220">
    <property type="entry name" value="S_TKc"/>
    <property type="match status" value="1"/>
</dbReference>
<dbReference type="InterPro" id="IPR051138">
    <property type="entry name" value="PIM_Ser/Thr_kinase"/>
</dbReference>
<organism evidence="12 13">
    <name type="scientific">Batrachochytrium salamandrivorans</name>
    <dbReference type="NCBI Taxonomy" id="1357716"/>
    <lineage>
        <taxon>Eukaryota</taxon>
        <taxon>Fungi</taxon>
        <taxon>Fungi incertae sedis</taxon>
        <taxon>Chytridiomycota</taxon>
        <taxon>Chytridiomycota incertae sedis</taxon>
        <taxon>Chytridiomycetes</taxon>
        <taxon>Rhizophydiales</taxon>
        <taxon>Rhizophydiales incertae sedis</taxon>
        <taxon>Batrachochytrium</taxon>
    </lineage>
</organism>
<dbReference type="InterPro" id="IPR011009">
    <property type="entry name" value="Kinase-like_dom_sf"/>
</dbReference>
<comment type="catalytic activity">
    <reaction evidence="9">
        <text>L-seryl-[protein] + ATP = O-phospho-L-seryl-[protein] + ADP + H(+)</text>
        <dbReference type="Rhea" id="RHEA:17989"/>
        <dbReference type="Rhea" id="RHEA-COMP:9863"/>
        <dbReference type="Rhea" id="RHEA-COMP:11604"/>
        <dbReference type="ChEBI" id="CHEBI:15378"/>
        <dbReference type="ChEBI" id="CHEBI:29999"/>
        <dbReference type="ChEBI" id="CHEBI:30616"/>
        <dbReference type="ChEBI" id="CHEBI:83421"/>
        <dbReference type="ChEBI" id="CHEBI:456216"/>
        <dbReference type="EC" id="2.7.11.1"/>
    </reaction>
</comment>
<proteinExistence type="predicted"/>
<evidence type="ECO:0000313" key="13">
    <source>
        <dbReference type="Proteomes" id="UP001648503"/>
    </source>
</evidence>
<dbReference type="EMBL" id="JAFCIX010000294">
    <property type="protein sequence ID" value="KAH6595627.1"/>
    <property type="molecule type" value="Genomic_DNA"/>
</dbReference>
<dbReference type="PANTHER" id="PTHR22984">
    <property type="entry name" value="SERINE/THREONINE-PROTEIN KINASE PIM"/>
    <property type="match status" value="1"/>
</dbReference>
<evidence type="ECO:0000256" key="8">
    <source>
        <dbReference type="ARBA" id="ARBA00047899"/>
    </source>
</evidence>
<feature type="chain" id="PRO_5045396246" description="non-specific serine/threonine protein kinase" evidence="10">
    <location>
        <begin position="20"/>
        <end position="440"/>
    </location>
</feature>
<keyword evidence="6" id="KW-0418">Kinase</keyword>
<keyword evidence="10" id="KW-0732">Signal</keyword>
<dbReference type="SUPFAM" id="SSF56112">
    <property type="entry name" value="Protein kinase-like (PK-like)"/>
    <property type="match status" value="1"/>
</dbReference>
<dbReference type="Gene3D" id="3.30.200.20">
    <property type="entry name" value="Phosphorylase Kinase, domain 1"/>
    <property type="match status" value="1"/>
</dbReference>
<keyword evidence="5" id="KW-0547">Nucleotide-binding</keyword>
<evidence type="ECO:0000313" key="12">
    <source>
        <dbReference type="EMBL" id="KAH6595627.1"/>
    </source>
</evidence>
<feature type="domain" description="Protein kinase" evidence="11">
    <location>
        <begin position="143"/>
        <end position="435"/>
    </location>
</feature>
<gene>
    <name evidence="12" type="ORF">BASA50_005709</name>
</gene>
<dbReference type="EC" id="2.7.11.1" evidence="2"/>
<comment type="subcellular location">
    <subcellularLocation>
        <location evidence="1">Host cell</location>
    </subcellularLocation>
</comment>
<dbReference type="Proteomes" id="UP001648503">
    <property type="component" value="Unassembled WGS sequence"/>
</dbReference>
<comment type="caution">
    <text evidence="12">The sequence shown here is derived from an EMBL/GenBank/DDBJ whole genome shotgun (WGS) entry which is preliminary data.</text>
</comment>
<dbReference type="PANTHER" id="PTHR22984:SF25">
    <property type="entry name" value="PROTEIN KINASE DOMAIN-CONTAINING PROTEIN"/>
    <property type="match status" value="1"/>
</dbReference>
<keyword evidence="7" id="KW-0067">ATP-binding</keyword>
<evidence type="ECO:0000256" key="2">
    <source>
        <dbReference type="ARBA" id="ARBA00012513"/>
    </source>
</evidence>
<comment type="catalytic activity">
    <reaction evidence="8">
        <text>L-threonyl-[protein] + ATP = O-phospho-L-threonyl-[protein] + ADP + H(+)</text>
        <dbReference type="Rhea" id="RHEA:46608"/>
        <dbReference type="Rhea" id="RHEA-COMP:11060"/>
        <dbReference type="Rhea" id="RHEA-COMP:11605"/>
        <dbReference type="ChEBI" id="CHEBI:15378"/>
        <dbReference type="ChEBI" id="CHEBI:30013"/>
        <dbReference type="ChEBI" id="CHEBI:30616"/>
        <dbReference type="ChEBI" id="CHEBI:61977"/>
        <dbReference type="ChEBI" id="CHEBI:456216"/>
        <dbReference type="EC" id="2.7.11.1"/>
    </reaction>
</comment>
<evidence type="ECO:0000256" key="9">
    <source>
        <dbReference type="ARBA" id="ARBA00048679"/>
    </source>
</evidence>
<sequence>MISLYGLFILLLTAEAIHAQGNTNDDVDQASGSKDVTSLPLEADDLNLPRIPWRTKASSKNGASVSADSKPDKGCKGLRWIRKLFRSCTQQQSSTSYDPVQPNEMPLPASVEWEKARSYVAAQNTKEYREFITKETQRFESEYLEKKELGKGSSGAVYMATRKSDGMKVVYKPILNTNIPDYTLEPIPPPVCYIRNHLSRSKKPLVKQCISSRPPNILLPHELGIQLYLSRPGHENPYVAEISDYIILKDKVILVMEYVDNKWISIISYVKKKGPSDIEKARKIIREVVNGMVFLKRHGILHMDIHGENVLYNPKTGKVKFIDFGKVEIFPGWEKGKSVPLKSSDPLPTGPEYKIGYNEVNSIKKLGVMLYTLLTGRKLSDNEYNYQEKIRTIVRSSNSSKSKLKEKAINFIADIIKLGAENLLSIEHVLKHPFLQLKNK</sequence>
<evidence type="ECO:0000259" key="11">
    <source>
        <dbReference type="PROSITE" id="PS50011"/>
    </source>
</evidence>
<evidence type="ECO:0000256" key="7">
    <source>
        <dbReference type="ARBA" id="ARBA00022840"/>
    </source>
</evidence>
<reference evidence="12 13" key="1">
    <citation type="submission" date="2021-02" db="EMBL/GenBank/DDBJ databases">
        <title>Variation within the Batrachochytrium salamandrivorans European outbreak.</title>
        <authorList>
            <person name="Kelly M."/>
            <person name="Pasmans F."/>
            <person name="Shea T.P."/>
            <person name="Munoz J.F."/>
            <person name="Carranza S."/>
            <person name="Cuomo C.A."/>
            <person name="Martel A."/>
        </authorList>
    </citation>
    <scope>NUCLEOTIDE SEQUENCE [LARGE SCALE GENOMIC DNA]</scope>
    <source>
        <strain evidence="12 13">AMFP18/2</strain>
    </source>
</reference>
<keyword evidence="13" id="KW-1185">Reference proteome</keyword>
<evidence type="ECO:0000256" key="6">
    <source>
        <dbReference type="ARBA" id="ARBA00022777"/>
    </source>
</evidence>
<protein>
    <recommendedName>
        <fullName evidence="2">non-specific serine/threonine protein kinase</fullName>
        <ecNumber evidence="2">2.7.11.1</ecNumber>
    </recommendedName>
</protein>